<dbReference type="PANTHER" id="PTHR31527:SF0">
    <property type="entry name" value="RE64534P"/>
    <property type="match status" value="1"/>
</dbReference>
<proteinExistence type="predicted"/>
<keyword evidence="3" id="KW-1185">Reference proteome</keyword>
<evidence type="ECO:0000313" key="3">
    <source>
        <dbReference type="Proteomes" id="UP000631694"/>
    </source>
</evidence>
<dbReference type="Pfam" id="PF09347">
    <property type="entry name" value="DUF1989"/>
    <property type="match status" value="1"/>
</dbReference>
<name>A0A931I0Q7_9HYPH</name>
<gene>
    <name evidence="2" type="ORF">I5731_05150</name>
</gene>
<dbReference type="InterPro" id="IPR018959">
    <property type="entry name" value="DUF1989"/>
</dbReference>
<dbReference type="PANTHER" id="PTHR31527">
    <property type="entry name" value="RE64534P"/>
    <property type="match status" value="1"/>
</dbReference>
<feature type="domain" description="DUF1989" evidence="1">
    <location>
        <begin position="53"/>
        <end position="217"/>
    </location>
</feature>
<dbReference type="RefSeq" id="WP_197310302.1">
    <property type="nucleotide sequence ID" value="NZ_JADZLT010000042.1"/>
</dbReference>
<dbReference type="Proteomes" id="UP000631694">
    <property type="component" value="Unassembled WGS sequence"/>
</dbReference>
<sequence>MELSPEAHAAMQAHRRRYEELKAAGTGVAPRAMPVPTPKDGAPLPADAVISRETLPGGWYTGFRLRRGEAIRLVNTEGSSAVSLLAWNAADTSERINHADTVKIQWTAALRKGRVIFSDMGRVLLSIIEDTSAAHDALTGGSTAASTLAKYGAGNFRNTRDNLVLAAAKLGLDRRDIPPCVTFFAPVIVGAGGSFTWNAAARSAGDFVDLRAELDLLVAVSACPHPLDPAPDYAPGPVEIVRFRAPTPAADDLCRTATAEAVRGFENTDRYLAG</sequence>
<evidence type="ECO:0000259" key="1">
    <source>
        <dbReference type="Pfam" id="PF09347"/>
    </source>
</evidence>
<dbReference type="AlphaFoldDB" id="A0A931I0Q7"/>
<dbReference type="InterPro" id="IPR017792">
    <property type="entry name" value="UAAP1"/>
</dbReference>
<evidence type="ECO:0000313" key="2">
    <source>
        <dbReference type="EMBL" id="MBH0237200.1"/>
    </source>
</evidence>
<dbReference type="NCBIfam" id="TIGR03425">
    <property type="entry name" value="urea_degr_2"/>
    <property type="match status" value="1"/>
</dbReference>
<accession>A0A931I0Q7</accession>
<comment type="caution">
    <text evidence="2">The sequence shown here is derived from an EMBL/GenBank/DDBJ whole genome shotgun (WGS) entry which is preliminary data.</text>
</comment>
<organism evidence="2 3">
    <name type="scientific">Methylobrevis albus</name>
    <dbReference type="NCBI Taxonomy" id="2793297"/>
    <lineage>
        <taxon>Bacteria</taxon>
        <taxon>Pseudomonadati</taxon>
        <taxon>Pseudomonadota</taxon>
        <taxon>Alphaproteobacteria</taxon>
        <taxon>Hyphomicrobiales</taxon>
        <taxon>Pleomorphomonadaceae</taxon>
        <taxon>Methylobrevis</taxon>
    </lineage>
</organism>
<protein>
    <submittedName>
        <fullName evidence="2">Urea carboxylase-associated family protein</fullName>
    </submittedName>
</protein>
<dbReference type="EMBL" id="JADZLT010000042">
    <property type="protein sequence ID" value="MBH0237200.1"/>
    <property type="molecule type" value="Genomic_DNA"/>
</dbReference>
<reference evidence="2" key="1">
    <citation type="submission" date="2020-12" db="EMBL/GenBank/DDBJ databases">
        <title>Methylobrevis albus sp. nov., isolated from fresh water lack sediment.</title>
        <authorList>
            <person name="Zou Q."/>
        </authorList>
    </citation>
    <scope>NUCLEOTIDE SEQUENCE</scope>
    <source>
        <strain evidence="2">L22</strain>
    </source>
</reference>